<gene>
    <name evidence="3" type="ORF">DBZ36_19475</name>
</gene>
<keyword evidence="4" id="KW-1185">Reference proteome</keyword>
<dbReference type="RefSeq" id="WP_120356654.1">
    <property type="nucleotide sequence ID" value="NZ_RAQO01000012.1"/>
</dbReference>
<reference evidence="3 4" key="1">
    <citation type="submission" date="2018-09" db="EMBL/GenBank/DDBJ databases">
        <authorList>
            <person name="Wang Z."/>
        </authorList>
    </citation>
    <scope>NUCLEOTIDE SEQUENCE [LARGE SCALE GENOMIC DNA]</scope>
    <source>
        <strain evidence="3 4">ALS 81</strain>
    </source>
</reference>
<dbReference type="InterPro" id="IPR052566">
    <property type="entry name" value="Non-lysos_glucosylceramidase"/>
</dbReference>
<evidence type="ECO:0000313" key="3">
    <source>
        <dbReference type="EMBL" id="RKF13241.1"/>
    </source>
</evidence>
<dbReference type="OrthoDB" id="9807660at2"/>
<dbReference type="Proteomes" id="UP000286482">
    <property type="component" value="Unassembled WGS sequence"/>
</dbReference>
<comment type="caution">
    <text evidence="3">The sequence shown here is derived from an EMBL/GenBank/DDBJ whole genome shotgun (WGS) entry which is preliminary data.</text>
</comment>
<dbReference type="Gene3D" id="1.50.10.10">
    <property type="match status" value="1"/>
</dbReference>
<sequence length="1068" mass="120710">MLDQYLSHGSYAGKVSKLMQAGLADDFKQPWYTPLDTSPDSTGIALGGIGSCYTLTPAGTTPVFNLLPGIQVRDSSHDGLRLEDYYFSQYSCDKQELYIVNFSDFCQRLKFYPLFNALEQALLNAFEDSPERSLEKLNTALEESHFYSWNRASLSRWRIELSETTQRLLADPKSSVIERNRAWILDYFDGAIGIKSEQQSSLTTDWHQESYLGQQAWPSAEVDYEALYPVARQGFNNEDGISISKYHYSPIVAGNAEMCALPISFTRIKLTNNSKHTRHFNLVRCLENICGYQVLKDRPGIQDASFTLVRSAKNQNTSVHNDQLPGHKIKHLVQQGESMERSDFAGEVCMSISAPDSCCISAKPYFYSCHQERVVSGALASGHISEHFDVGIHCGRELSSSALCVSGELAPGESVEVLFSLSLDFASINLPGLQSQKNYCLQFPSSKQRALNIAQFALRHEAKLRSDFVDQLERLYPNNVATQISEQPAQSKRMKTLALNTLSFLAEATVWDCEQRFLVRECADYPFFNSLDVYFYGSFGLCALLPQLDGMVMRHFGQAIIASGNDVRRHHEYVGHDYADLPSPKLEGPRSVFGAVIHDLGSPFDARPDAYDWHNVKEWKDLAPKYILMVLRHYRLTGDVSVITDCWNACKAAMQHLRAMVEDGQQFPLTRGTDDTFDNLSSHGISVYCGSLWIAGLQAYAEIASLMEQTALSSEYQLLADSARIEFNTALWDEDEGYYHFYVTPLQMEDVQLHKRDQLEFALKSSVHAQSLNWTQVQDDASFIRAINQWLHTDHQWTTEEYQALELLWNMHCQEAWPQTANRRQRRCMRKLALLASGDFWNASFYNKIRNDSDDSFADQLLADSYCNLLGLKAIASEQQKVRSLQRVFDINFKANSARIGAANLVGLNGEPKEWFNFQAHDVWIGVQYSLVCAMYEVGLNEQALELLEASYQNLYDDARIPFAAPEGFNGTSRIELEKLTGFAIPAQSLLEQLQSCGLVLDDRRISAEIPRDFEAYSAVVSSIDLSVDEQQRLFQLLHHTGLRYTAGRYFRPGMIFALPMLLGSALA</sequence>
<proteinExistence type="predicted"/>
<dbReference type="InterPro" id="IPR024462">
    <property type="entry name" value="GH116_N"/>
</dbReference>
<name>A0A420E6I4_9ALTE</name>
<feature type="domain" description="Glycosyl-hydrolase family 116 catalytic region" evidence="1">
    <location>
        <begin position="837"/>
        <end position="972"/>
    </location>
</feature>
<organism evidence="3 4">
    <name type="scientific">Alginatibacterium sediminis</name>
    <dbReference type="NCBI Taxonomy" id="2164068"/>
    <lineage>
        <taxon>Bacteria</taxon>
        <taxon>Pseudomonadati</taxon>
        <taxon>Pseudomonadota</taxon>
        <taxon>Gammaproteobacteria</taxon>
        <taxon>Alteromonadales</taxon>
        <taxon>Alteromonadaceae</taxon>
        <taxon>Alginatibacterium</taxon>
    </lineage>
</organism>
<feature type="domain" description="Glycosyl-hydrolase family 116 catalytic region" evidence="1">
    <location>
        <begin position="516"/>
        <end position="741"/>
    </location>
</feature>
<dbReference type="InterPro" id="IPR006775">
    <property type="entry name" value="GH116_catalytic"/>
</dbReference>
<dbReference type="Pfam" id="PF04685">
    <property type="entry name" value="DUF608"/>
    <property type="match status" value="2"/>
</dbReference>
<dbReference type="GO" id="GO:0008422">
    <property type="term" value="F:beta-glucosidase activity"/>
    <property type="evidence" value="ECO:0007669"/>
    <property type="project" value="TreeGrafter"/>
</dbReference>
<dbReference type="SUPFAM" id="SSF48208">
    <property type="entry name" value="Six-hairpin glycosidases"/>
    <property type="match status" value="1"/>
</dbReference>
<dbReference type="EMBL" id="RAQO01000012">
    <property type="protein sequence ID" value="RKF13241.1"/>
    <property type="molecule type" value="Genomic_DNA"/>
</dbReference>
<dbReference type="PANTHER" id="PTHR12654:SF0">
    <property type="entry name" value="NON-LYSOSOMAL GLUCOSYLCERAMIDASE"/>
    <property type="match status" value="1"/>
</dbReference>
<dbReference type="PANTHER" id="PTHR12654">
    <property type="entry name" value="BILE ACID BETA-GLUCOSIDASE-RELATED"/>
    <property type="match status" value="1"/>
</dbReference>
<feature type="domain" description="Glycosyl-hydrolase family 116 N-terminal" evidence="2">
    <location>
        <begin position="154"/>
        <end position="463"/>
    </location>
</feature>
<evidence type="ECO:0000313" key="4">
    <source>
        <dbReference type="Proteomes" id="UP000286482"/>
    </source>
</evidence>
<dbReference type="InterPro" id="IPR012341">
    <property type="entry name" value="6hp_glycosidase-like_sf"/>
</dbReference>
<accession>A0A420E6I4</accession>
<protein>
    <submittedName>
        <fullName evidence="3">Glucosylceramidase</fullName>
    </submittedName>
</protein>
<dbReference type="Pfam" id="PF12215">
    <property type="entry name" value="Glyco_hydr_116N"/>
    <property type="match status" value="1"/>
</dbReference>
<dbReference type="GO" id="GO:0005975">
    <property type="term" value="P:carbohydrate metabolic process"/>
    <property type="evidence" value="ECO:0007669"/>
    <property type="project" value="InterPro"/>
</dbReference>
<dbReference type="AlphaFoldDB" id="A0A420E6I4"/>
<dbReference type="InterPro" id="IPR008928">
    <property type="entry name" value="6-hairpin_glycosidase_sf"/>
</dbReference>
<evidence type="ECO:0000259" key="2">
    <source>
        <dbReference type="Pfam" id="PF12215"/>
    </source>
</evidence>
<evidence type="ECO:0000259" key="1">
    <source>
        <dbReference type="Pfam" id="PF04685"/>
    </source>
</evidence>